<feature type="transmembrane region" description="Helical" evidence="8">
    <location>
        <begin position="181"/>
        <end position="203"/>
    </location>
</feature>
<evidence type="ECO:0000256" key="5">
    <source>
        <dbReference type="ARBA" id="ARBA00022970"/>
    </source>
</evidence>
<feature type="transmembrane region" description="Helical" evidence="8">
    <location>
        <begin position="323"/>
        <end position="349"/>
    </location>
</feature>
<protein>
    <submittedName>
        <fullName evidence="10">Amino acid permease</fullName>
    </submittedName>
</protein>
<evidence type="ECO:0000256" key="1">
    <source>
        <dbReference type="ARBA" id="ARBA00004651"/>
    </source>
</evidence>
<dbReference type="PANTHER" id="PTHR43495:SF6">
    <property type="entry name" value="THREONINE_SERINE TRANSPORTER YBXG-RELATED"/>
    <property type="match status" value="1"/>
</dbReference>
<dbReference type="AlphaFoldDB" id="A0A4P6ZNN3"/>
<dbReference type="PANTHER" id="PTHR43495">
    <property type="entry name" value="GABA PERMEASE"/>
    <property type="match status" value="1"/>
</dbReference>
<keyword evidence="3" id="KW-1003">Cell membrane</keyword>
<dbReference type="GO" id="GO:0055085">
    <property type="term" value="P:transmembrane transport"/>
    <property type="evidence" value="ECO:0007669"/>
    <property type="project" value="InterPro"/>
</dbReference>
<dbReference type="GO" id="GO:0006865">
    <property type="term" value="P:amino acid transport"/>
    <property type="evidence" value="ECO:0007669"/>
    <property type="project" value="UniProtKB-KW"/>
</dbReference>
<dbReference type="InterPro" id="IPR004841">
    <property type="entry name" value="AA-permease/SLC12A_dom"/>
</dbReference>
<keyword evidence="6 8" id="KW-1133">Transmembrane helix</keyword>
<keyword evidence="11" id="KW-1185">Reference proteome</keyword>
<accession>A0A4P6ZNN3</accession>
<proteinExistence type="predicted"/>
<dbReference type="FunFam" id="1.20.1740.10:FF:000001">
    <property type="entry name" value="Amino acid permease"/>
    <property type="match status" value="1"/>
</dbReference>
<reference evidence="11" key="1">
    <citation type="submission" date="2018-12" db="EMBL/GenBank/DDBJ databases">
        <title>A new species of lactobacillus.</title>
        <authorList>
            <person name="Jian Y."/>
            <person name="Xin L."/>
            <person name="Hong Z.J."/>
            <person name="Ming L.Z."/>
            <person name="Hong X.Z."/>
        </authorList>
    </citation>
    <scope>NUCLEOTIDE SEQUENCE [LARGE SCALE GENOMIC DNA]</scope>
    <source>
        <strain evidence="11">HSLZ-75</strain>
    </source>
</reference>
<evidence type="ECO:0000259" key="9">
    <source>
        <dbReference type="Pfam" id="PF00324"/>
    </source>
</evidence>
<dbReference type="Gene3D" id="1.20.1740.10">
    <property type="entry name" value="Amino acid/polyamine transporter I"/>
    <property type="match status" value="1"/>
</dbReference>
<feature type="transmembrane region" description="Helical" evidence="8">
    <location>
        <begin position="425"/>
        <end position="443"/>
    </location>
</feature>
<keyword evidence="5" id="KW-0029">Amino-acid transport</keyword>
<sequence>MKRSLSVNKMQMIALGGAIGVGLFMGSASTIDWTGPSVLIDYAIAGLTLYLIMRAMGEMLYVHPVTGSFSDFASMYMHPVFGYLTAWSNIFEWVMIGMSEVIAIGSYCRFWWPSLPGWIPGLIAITFLCSINLISVKSYGDFEYWFSFIKVLTIILMIIAGFGMIFFGFGNGMHPIGISNLWRYGFFAGGLKGFFFAFSIVLASYQGIEFIGITAGEAKDPQHSIVKAIQSTIWRILIFYIGAIFVIVCIYPWNKLNAMDSPFVETFAKLGITVAAGIINFVVLTAALSGCNSGIYSTSRMAYILAKKGELSPKFSHLNRHGVPYVAVIAVSLGIFVGVILNVILPMLVNNGGKIFVMVYSSSVLPGMVPWAVILISQMRFRQIEPQSLSHHPFKMPFSPYSNYMALLLLAITLVFMALNPTTQIPLAIGVVFLVLMTVIYFTRYDKKISKN</sequence>
<dbReference type="PROSITE" id="PS00218">
    <property type="entry name" value="AMINO_ACID_PERMEASE_1"/>
    <property type="match status" value="1"/>
</dbReference>
<feature type="transmembrane region" description="Helical" evidence="8">
    <location>
        <begin position="355"/>
        <end position="377"/>
    </location>
</feature>
<evidence type="ECO:0000256" key="6">
    <source>
        <dbReference type="ARBA" id="ARBA00022989"/>
    </source>
</evidence>
<dbReference type="OrthoDB" id="9780162at2"/>
<evidence type="ECO:0000256" key="3">
    <source>
        <dbReference type="ARBA" id="ARBA00022475"/>
    </source>
</evidence>
<feature type="transmembrane region" description="Helical" evidence="8">
    <location>
        <begin position="38"/>
        <end position="56"/>
    </location>
</feature>
<feature type="transmembrane region" description="Helical" evidence="8">
    <location>
        <begin position="266"/>
        <end position="291"/>
    </location>
</feature>
<evidence type="ECO:0000256" key="4">
    <source>
        <dbReference type="ARBA" id="ARBA00022692"/>
    </source>
</evidence>
<dbReference type="RefSeq" id="WP_133442579.1">
    <property type="nucleotide sequence ID" value="NZ_CP034726.1"/>
</dbReference>
<feature type="transmembrane region" description="Helical" evidence="8">
    <location>
        <begin position="90"/>
        <end position="112"/>
    </location>
</feature>
<dbReference type="Proteomes" id="UP000294321">
    <property type="component" value="Chromosome"/>
</dbReference>
<feature type="domain" description="Amino acid permease/ SLC12A" evidence="9">
    <location>
        <begin position="10"/>
        <end position="442"/>
    </location>
</feature>
<feature type="transmembrane region" description="Helical" evidence="8">
    <location>
        <begin position="118"/>
        <end position="136"/>
    </location>
</feature>
<feature type="transmembrane region" description="Helical" evidence="8">
    <location>
        <begin position="148"/>
        <end position="169"/>
    </location>
</feature>
<comment type="subcellular location">
    <subcellularLocation>
        <location evidence="1">Cell membrane</location>
        <topology evidence="1">Multi-pass membrane protein</topology>
    </subcellularLocation>
</comment>
<evidence type="ECO:0000313" key="10">
    <source>
        <dbReference type="EMBL" id="QBP19022.1"/>
    </source>
</evidence>
<dbReference type="EMBL" id="CP034726">
    <property type="protein sequence ID" value="QBP19022.1"/>
    <property type="molecule type" value="Genomic_DNA"/>
</dbReference>
<evidence type="ECO:0000313" key="11">
    <source>
        <dbReference type="Proteomes" id="UP000294321"/>
    </source>
</evidence>
<keyword evidence="2" id="KW-0813">Transport</keyword>
<keyword evidence="4 8" id="KW-0812">Transmembrane</keyword>
<dbReference type="Pfam" id="PF00324">
    <property type="entry name" value="AA_permease"/>
    <property type="match status" value="1"/>
</dbReference>
<name>A0A4P6ZNN3_9LACO</name>
<evidence type="ECO:0000256" key="8">
    <source>
        <dbReference type="SAM" id="Phobius"/>
    </source>
</evidence>
<evidence type="ECO:0000256" key="2">
    <source>
        <dbReference type="ARBA" id="ARBA00022448"/>
    </source>
</evidence>
<dbReference type="InterPro" id="IPR004840">
    <property type="entry name" value="Amino_acid_permease_CS"/>
</dbReference>
<keyword evidence="7 8" id="KW-0472">Membrane</keyword>
<dbReference type="GO" id="GO:0005886">
    <property type="term" value="C:plasma membrane"/>
    <property type="evidence" value="ECO:0007669"/>
    <property type="project" value="UniProtKB-SubCell"/>
</dbReference>
<gene>
    <name evidence="10" type="ORF">ELX58_05095</name>
</gene>
<feature type="transmembrane region" description="Helical" evidence="8">
    <location>
        <begin position="233"/>
        <end position="254"/>
    </location>
</feature>
<feature type="transmembrane region" description="Helical" evidence="8">
    <location>
        <begin position="398"/>
        <end position="419"/>
    </location>
</feature>
<dbReference type="PIRSF" id="PIRSF006060">
    <property type="entry name" value="AA_transporter"/>
    <property type="match status" value="1"/>
</dbReference>
<organism evidence="10 11">
    <name type="scientific">Acetilactobacillus jinshanensis</name>
    <dbReference type="NCBI Taxonomy" id="1720083"/>
    <lineage>
        <taxon>Bacteria</taxon>
        <taxon>Bacillati</taxon>
        <taxon>Bacillota</taxon>
        <taxon>Bacilli</taxon>
        <taxon>Lactobacillales</taxon>
        <taxon>Lactobacillaceae</taxon>
        <taxon>Acetilactobacillus</taxon>
    </lineage>
</organism>
<evidence type="ECO:0000256" key="7">
    <source>
        <dbReference type="ARBA" id="ARBA00023136"/>
    </source>
</evidence>
<dbReference type="KEGG" id="lji:ELX58_05095"/>